<dbReference type="PIRSF" id="PIRSF006621">
    <property type="entry name" value="Dus"/>
    <property type="match status" value="1"/>
</dbReference>
<evidence type="ECO:0000313" key="10">
    <source>
        <dbReference type="Proteomes" id="UP001470230"/>
    </source>
</evidence>
<keyword evidence="5 7" id="KW-0560">Oxidoreductase</keyword>
<evidence type="ECO:0000313" key="9">
    <source>
        <dbReference type="EMBL" id="KAK8845009.1"/>
    </source>
</evidence>
<keyword evidence="10" id="KW-1185">Reference proteome</keyword>
<dbReference type="EC" id="1.3.1.-" evidence="7"/>
<name>A0ABR2HD99_9EUKA</name>
<keyword evidence="4" id="KW-0521">NADP</keyword>
<dbReference type="InterPro" id="IPR001269">
    <property type="entry name" value="DUS_fam"/>
</dbReference>
<feature type="domain" description="DUS-like FMN-binding" evidence="8">
    <location>
        <begin position="22"/>
        <end position="316"/>
    </location>
</feature>
<reference evidence="9 10" key="1">
    <citation type="submission" date="2024-04" db="EMBL/GenBank/DDBJ databases">
        <title>Tritrichomonas musculus Genome.</title>
        <authorList>
            <person name="Alves-Ferreira E."/>
            <person name="Grigg M."/>
            <person name="Lorenzi H."/>
            <person name="Galac M."/>
        </authorList>
    </citation>
    <scope>NUCLEOTIDE SEQUENCE [LARGE SCALE GENOMIC DNA]</scope>
    <source>
        <strain evidence="9 10">EAF2021</strain>
    </source>
</reference>
<evidence type="ECO:0000256" key="7">
    <source>
        <dbReference type="PIRNR" id="PIRNR006621"/>
    </source>
</evidence>
<evidence type="ECO:0000256" key="2">
    <source>
        <dbReference type="ARBA" id="ARBA00022643"/>
    </source>
</evidence>
<evidence type="ECO:0000256" key="3">
    <source>
        <dbReference type="ARBA" id="ARBA00022694"/>
    </source>
</evidence>
<comment type="caution">
    <text evidence="9">The sequence shown here is derived from an EMBL/GenBank/DDBJ whole genome shotgun (WGS) entry which is preliminary data.</text>
</comment>
<sequence>MSKDREDSWIFWKQFGEKPICLAPMVEMNDLAFRILVRRHEVKVCWTGMINSKQWNMSKKYQQTTFQTNEIDKPLICQISGSLDSDLLSTARSLSSSCCALDINLGCCQKVAKRGNYGYFMVDTENKRQDVIKLVSDISNSITVPLCVKIRMIENDINLTVNFAKELEKAGAKILTIHARSAQQDKSGCINIECVKEIVKNLSIPVIANGGITSKQEAEQVLNETGAAGVMIGQALLKNPALLECDNNDPEEKKRKNLFDVAREYLSIVKSVGGCGLDIVTRHLFYIFDNIMGTNNELRQKLSKTGNMDEIEKFVDFLEKMQND</sequence>
<evidence type="ECO:0000256" key="4">
    <source>
        <dbReference type="ARBA" id="ARBA00022857"/>
    </source>
</evidence>
<dbReference type="CDD" id="cd02801">
    <property type="entry name" value="DUS_like_FMN"/>
    <property type="match status" value="1"/>
</dbReference>
<keyword evidence="3 7" id="KW-0819">tRNA processing</keyword>
<dbReference type="Proteomes" id="UP001470230">
    <property type="component" value="Unassembled WGS sequence"/>
</dbReference>
<evidence type="ECO:0000256" key="6">
    <source>
        <dbReference type="ARBA" id="ARBA00023027"/>
    </source>
</evidence>
<evidence type="ECO:0000256" key="5">
    <source>
        <dbReference type="ARBA" id="ARBA00023002"/>
    </source>
</evidence>
<proteinExistence type="inferred from homology"/>
<accession>A0ABR2HD99</accession>
<gene>
    <name evidence="9" type="ORF">M9Y10_021185</name>
</gene>
<keyword evidence="6" id="KW-0520">NAD</keyword>
<keyword evidence="2 7" id="KW-0288">FMN</keyword>
<dbReference type="SUPFAM" id="SSF51395">
    <property type="entry name" value="FMN-linked oxidoreductases"/>
    <property type="match status" value="1"/>
</dbReference>
<dbReference type="Pfam" id="PF01207">
    <property type="entry name" value="Dus"/>
    <property type="match status" value="1"/>
</dbReference>
<comment type="similarity">
    <text evidence="7">Belongs to the dus family.</text>
</comment>
<dbReference type="Gene3D" id="3.20.20.70">
    <property type="entry name" value="Aldolase class I"/>
    <property type="match status" value="1"/>
</dbReference>
<keyword evidence="1 7" id="KW-0285">Flavoprotein</keyword>
<evidence type="ECO:0000259" key="8">
    <source>
        <dbReference type="Pfam" id="PF01207"/>
    </source>
</evidence>
<dbReference type="InterPro" id="IPR035587">
    <property type="entry name" value="DUS-like_FMN-bd"/>
</dbReference>
<evidence type="ECO:0000256" key="1">
    <source>
        <dbReference type="ARBA" id="ARBA00022630"/>
    </source>
</evidence>
<comment type="function">
    <text evidence="7">Catalyzes the synthesis of dihydrouridine, a modified base found in the D-loop of most tRNAs.</text>
</comment>
<comment type="cofactor">
    <cofactor evidence="7">
        <name>FMN</name>
        <dbReference type="ChEBI" id="CHEBI:58210"/>
    </cofactor>
</comment>
<dbReference type="EMBL" id="JAPFFF010000031">
    <property type="protein sequence ID" value="KAK8845009.1"/>
    <property type="molecule type" value="Genomic_DNA"/>
</dbReference>
<dbReference type="PANTHER" id="PTHR11082:SF5">
    <property type="entry name" value="TRNA-DIHYDROURIDINE(16_17) SYNTHASE [NAD(P)(+)]-LIKE"/>
    <property type="match status" value="1"/>
</dbReference>
<dbReference type="InterPro" id="IPR013785">
    <property type="entry name" value="Aldolase_TIM"/>
</dbReference>
<dbReference type="PANTHER" id="PTHR11082">
    <property type="entry name" value="TRNA-DIHYDROURIDINE SYNTHASE"/>
    <property type="match status" value="1"/>
</dbReference>
<organism evidence="9 10">
    <name type="scientific">Tritrichomonas musculus</name>
    <dbReference type="NCBI Taxonomy" id="1915356"/>
    <lineage>
        <taxon>Eukaryota</taxon>
        <taxon>Metamonada</taxon>
        <taxon>Parabasalia</taxon>
        <taxon>Tritrichomonadida</taxon>
        <taxon>Tritrichomonadidae</taxon>
        <taxon>Tritrichomonas</taxon>
    </lineage>
</organism>
<protein>
    <recommendedName>
        <fullName evidence="7">tRNA-dihydrouridine synthase</fullName>
        <ecNumber evidence="7">1.3.1.-</ecNumber>
    </recommendedName>
</protein>